<name>A0ABQ4FN54_9ACTN</name>
<dbReference type="RefSeq" id="WP_204288893.1">
    <property type="nucleotide sequence ID" value="NZ_BAABEJ010000021.1"/>
</dbReference>
<sequence length="960" mass="106092">MSIGHLVAQYQAYAAAEPERFGMAVSESLDDLFHRLGGEIHGLEQTVIADPDIVQEELSRSLRALADRLAEQGRPDDELLARRIVLSLWEGRDQLQLARALSELAAPLMALGQLDEAVAVRRRAFRILRVLAKEDVTRWLDVAAEAEPYSALLVQVDSALDAMMVCRQTVRGLAPLVEMGLDWAREPYAHCLLRLAQRVAEDDDLKEGIRLAEKSIEQFRALGGGYDLALALNILSNLKVDDGDLAGALTSSQDALEEARNLADGDYRMTLAMALQSAALRHADLEQWDQAHESLIEAGELFPLLLAEDPGVAPWYATFLGNLARVQAQLGDANAAMETAEKATQLYRDLARQDPAVYLGELALSLVNLSHRHAAIGQHTKAVYALHESIKHYRALRKEDTGWTPDLARAHRYLGDQLEALGQHEPALNQTRVSVELYRECADPHLGESLKTLGTQLHNLRRTEESVAATAEAVEIFRTAGDLPQLAHALFNLAVTHNVADQIDEAMRSGRESVESYQRLYDDDTGWAVALANALSFFGSVLERAGQFDHAVTAVERAVSLLERLYEPGDDQLGADLARALHNLSRYHEEEGRLGRAHEHMRRSVSLYGELTQQDPDRFRPRLASAWLSLAIYLSRLGQPEEARSAAALAVDLCRETGARESLADALFQLSNREADLGRTDECVAAVNAALEIYEELSLVQPDPYLGRMAMSLDNLATRHSSQGDHERALPLLERAADIWGQLDETGQLAGTLQRRLFVQSCLGHDIEETVERVTNTQQDLATTVRALNDVAQELIGVELLDPAQQLLDRASALWEIHLLQQPDAEPFPYIHLLDSRATIMSRLGLHQEAAAAELDVVELFEPLAKEDPDSYQAVLATVRARLADYLRGADRTAEALHHQRQVVETYEKLAASDPSRYRPSFVASLTDLGELLRDLGNGDADPVLTRAATLRAALSETSE</sequence>
<keyword evidence="1" id="KW-0175">Coiled coil</keyword>
<feature type="coiled-coil region" evidence="1">
    <location>
        <begin position="323"/>
        <end position="353"/>
    </location>
</feature>
<dbReference type="Pfam" id="PF13374">
    <property type="entry name" value="TPR_10"/>
    <property type="match status" value="2"/>
</dbReference>
<organism evidence="3 4">
    <name type="scientific">Microbispora amethystogenes</name>
    <dbReference type="NCBI Taxonomy" id="1427754"/>
    <lineage>
        <taxon>Bacteria</taxon>
        <taxon>Bacillati</taxon>
        <taxon>Actinomycetota</taxon>
        <taxon>Actinomycetes</taxon>
        <taxon>Streptosporangiales</taxon>
        <taxon>Streptosporangiaceae</taxon>
        <taxon>Microbispora</taxon>
    </lineage>
</organism>
<feature type="domain" description="Anaphase-promoting complex subunit 5" evidence="2">
    <location>
        <begin position="362"/>
        <end position="392"/>
    </location>
</feature>
<evidence type="ECO:0000259" key="2">
    <source>
        <dbReference type="Pfam" id="PF12862"/>
    </source>
</evidence>
<proteinExistence type="predicted"/>
<dbReference type="SMART" id="SM00028">
    <property type="entry name" value="TPR"/>
    <property type="match status" value="9"/>
</dbReference>
<reference evidence="3 4" key="1">
    <citation type="submission" date="2021-01" db="EMBL/GenBank/DDBJ databases">
        <title>Whole genome shotgun sequence of Microbispora amethystogenes NBRC 101907.</title>
        <authorList>
            <person name="Komaki H."/>
            <person name="Tamura T."/>
        </authorList>
    </citation>
    <scope>NUCLEOTIDE SEQUENCE [LARGE SCALE GENOMIC DNA]</scope>
    <source>
        <strain evidence="3 4">NBRC 101907</strain>
    </source>
</reference>
<protein>
    <recommendedName>
        <fullName evidence="2">Anaphase-promoting complex subunit 5 domain-containing protein</fullName>
    </recommendedName>
</protein>
<dbReference type="Pfam" id="PF13181">
    <property type="entry name" value="TPR_8"/>
    <property type="match status" value="1"/>
</dbReference>
<evidence type="ECO:0000313" key="4">
    <source>
        <dbReference type="Proteomes" id="UP000651728"/>
    </source>
</evidence>
<dbReference type="Pfam" id="PF13424">
    <property type="entry name" value="TPR_12"/>
    <property type="match status" value="1"/>
</dbReference>
<dbReference type="PANTHER" id="PTHR19959:SF119">
    <property type="entry name" value="FUNGAL LIPASE-LIKE DOMAIN-CONTAINING PROTEIN"/>
    <property type="match status" value="1"/>
</dbReference>
<dbReference type="InterPro" id="IPR011990">
    <property type="entry name" value="TPR-like_helical_dom_sf"/>
</dbReference>
<keyword evidence="4" id="KW-1185">Reference proteome</keyword>
<dbReference type="SUPFAM" id="SSF48452">
    <property type="entry name" value="TPR-like"/>
    <property type="match status" value="3"/>
</dbReference>
<evidence type="ECO:0000313" key="3">
    <source>
        <dbReference type="EMBL" id="GIH36259.1"/>
    </source>
</evidence>
<dbReference type="Pfam" id="PF12862">
    <property type="entry name" value="ANAPC5"/>
    <property type="match status" value="2"/>
</dbReference>
<dbReference type="EMBL" id="BOOB01000057">
    <property type="protein sequence ID" value="GIH36259.1"/>
    <property type="molecule type" value="Genomic_DNA"/>
</dbReference>
<dbReference type="InterPro" id="IPR019734">
    <property type="entry name" value="TPR_rpt"/>
</dbReference>
<dbReference type="InterPro" id="IPR026000">
    <property type="entry name" value="Apc5_dom"/>
</dbReference>
<accession>A0ABQ4FN54</accession>
<feature type="domain" description="Anaphase-promoting complex subunit 5" evidence="2">
    <location>
        <begin position="458"/>
        <end position="493"/>
    </location>
</feature>
<dbReference type="Gene3D" id="1.25.40.10">
    <property type="entry name" value="Tetratricopeptide repeat domain"/>
    <property type="match status" value="4"/>
</dbReference>
<dbReference type="PANTHER" id="PTHR19959">
    <property type="entry name" value="KINESIN LIGHT CHAIN"/>
    <property type="match status" value="1"/>
</dbReference>
<gene>
    <name evidence="3" type="ORF">Mam01_64230</name>
</gene>
<evidence type="ECO:0000256" key="1">
    <source>
        <dbReference type="SAM" id="Coils"/>
    </source>
</evidence>
<comment type="caution">
    <text evidence="3">The sequence shown here is derived from an EMBL/GenBank/DDBJ whole genome shotgun (WGS) entry which is preliminary data.</text>
</comment>
<dbReference type="Proteomes" id="UP000651728">
    <property type="component" value="Unassembled WGS sequence"/>
</dbReference>